<dbReference type="Proteomes" id="UP000054010">
    <property type="component" value="Unassembled WGS sequence"/>
</dbReference>
<comment type="catalytic activity">
    <reaction evidence="1 5 6">
        <text>[protein]-peptidylproline (omega=180) = [protein]-peptidylproline (omega=0)</text>
        <dbReference type="Rhea" id="RHEA:16237"/>
        <dbReference type="Rhea" id="RHEA-COMP:10747"/>
        <dbReference type="Rhea" id="RHEA-COMP:10748"/>
        <dbReference type="ChEBI" id="CHEBI:83833"/>
        <dbReference type="ChEBI" id="CHEBI:83834"/>
        <dbReference type="EC" id="5.2.1.8"/>
    </reaction>
</comment>
<dbReference type="Gene3D" id="3.10.50.40">
    <property type="match status" value="2"/>
</dbReference>
<name>E1IHT9_9CHLR</name>
<dbReference type="EMBL" id="ADVR01000120">
    <property type="protein sequence ID" value="EFO79214.1"/>
    <property type="molecule type" value="Genomic_DNA"/>
</dbReference>
<dbReference type="InterPro" id="IPR001179">
    <property type="entry name" value="PPIase_FKBP_dom"/>
</dbReference>
<comment type="caution">
    <text evidence="9">The sequence shown here is derived from an EMBL/GenBank/DDBJ whole genome shotgun (WGS) entry which is preliminary data.</text>
</comment>
<dbReference type="eggNOG" id="COG0545">
    <property type="taxonomic scope" value="Bacteria"/>
</dbReference>
<dbReference type="EC" id="5.2.1.8" evidence="6"/>
<feature type="region of interest" description="Disordered" evidence="7">
    <location>
        <begin position="1"/>
        <end position="21"/>
    </location>
</feature>
<evidence type="ECO:0000256" key="1">
    <source>
        <dbReference type="ARBA" id="ARBA00000971"/>
    </source>
</evidence>
<accession>E1IHT9</accession>
<evidence type="ECO:0000256" key="3">
    <source>
        <dbReference type="ARBA" id="ARBA00023110"/>
    </source>
</evidence>
<evidence type="ECO:0000313" key="10">
    <source>
        <dbReference type="Proteomes" id="UP000054010"/>
    </source>
</evidence>
<proteinExistence type="inferred from homology"/>
<dbReference type="FunFam" id="3.10.50.40:FF:000047">
    <property type="entry name" value="Peptidylprolyl isomerase"/>
    <property type="match status" value="1"/>
</dbReference>
<reference evidence="9 10" key="1">
    <citation type="journal article" date="2011" name="J. Bacteriol.">
        <title>Draft genome sequence of the anoxygenic filamentous phototrophic bacterium Oscillochloris trichoides subsp. DG-6.</title>
        <authorList>
            <person name="Kuznetsov B.B."/>
            <person name="Ivanovsky R.N."/>
            <person name="Keppen O.I."/>
            <person name="Sukhacheva M.V."/>
            <person name="Bumazhkin B.K."/>
            <person name="Patutina E.O."/>
            <person name="Beletsky A.V."/>
            <person name="Mardanov A.V."/>
            <person name="Baslerov R.V."/>
            <person name="Panteleeva A.N."/>
            <person name="Kolganova T.V."/>
            <person name="Ravin N.V."/>
            <person name="Skryabin K.G."/>
        </authorList>
    </citation>
    <scope>NUCLEOTIDE SEQUENCE [LARGE SCALE GENOMIC DNA]</scope>
    <source>
        <strain evidence="9 10">DG-6</strain>
    </source>
</reference>
<dbReference type="HOGENOM" id="CLU_1004145_0_0_0"/>
<dbReference type="PANTHER" id="PTHR43811">
    <property type="entry name" value="FKBP-TYPE PEPTIDYL-PROLYL CIS-TRANS ISOMERASE FKPA"/>
    <property type="match status" value="1"/>
</dbReference>
<evidence type="ECO:0000256" key="7">
    <source>
        <dbReference type="SAM" id="MobiDB-lite"/>
    </source>
</evidence>
<dbReference type="FunFam" id="3.10.50.40:FF:000006">
    <property type="entry name" value="Peptidyl-prolyl cis-trans isomerase"/>
    <property type="match status" value="1"/>
</dbReference>
<dbReference type="AlphaFoldDB" id="E1IHT9"/>
<dbReference type="PANTHER" id="PTHR43811:SF19">
    <property type="entry name" value="39 KDA FK506-BINDING NUCLEAR PROTEIN"/>
    <property type="match status" value="1"/>
</dbReference>
<feature type="domain" description="PPIase FKBP-type" evidence="8">
    <location>
        <begin position="189"/>
        <end position="277"/>
    </location>
</feature>
<gene>
    <name evidence="9" type="ORF">OSCT_2877</name>
</gene>
<keyword evidence="3 5" id="KW-0697">Rotamase</keyword>
<protein>
    <recommendedName>
        <fullName evidence="6">Peptidyl-prolyl cis-trans isomerase</fullName>
        <ecNumber evidence="6">5.2.1.8</ecNumber>
    </recommendedName>
</protein>
<dbReference type="SUPFAM" id="SSF54534">
    <property type="entry name" value="FKBP-like"/>
    <property type="match status" value="2"/>
</dbReference>
<evidence type="ECO:0000313" key="9">
    <source>
        <dbReference type="EMBL" id="EFO79214.1"/>
    </source>
</evidence>
<dbReference type="GO" id="GO:0003755">
    <property type="term" value="F:peptidyl-prolyl cis-trans isomerase activity"/>
    <property type="evidence" value="ECO:0007669"/>
    <property type="project" value="UniProtKB-UniRule"/>
</dbReference>
<sequence length="277" mass="29097">MLVGCATPPPPATPSPLPNPTTSAVVVPTDVGTADSEENRVTTASGLTYIEVTPGTGPLPKPGEVVAVHYRGTLEDGTVFDSSYERGEPISFTLGQQMVIAGWDEGIAMMHAGGKAKLIIPPDLGYGARGYPPVIPANATLTFEVELIGILPGPPEAPTTVEESQYTTTPTGLQYYDMQVGTGAEATVGKTVEVHYTGWLTDGTMFDSSLSRGETFMFQVGAGRVIKGWDEGVAGMRVGGQRQLRVPASLGYGARGYPPVIPANATLIFEVELVEVK</sequence>
<feature type="compositionally biased region" description="Pro residues" evidence="7">
    <location>
        <begin position="7"/>
        <end position="19"/>
    </location>
</feature>
<evidence type="ECO:0000256" key="6">
    <source>
        <dbReference type="RuleBase" id="RU003915"/>
    </source>
</evidence>
<evidence type="ECO:0000256" key="4">
    <source>
        <dbReference type="ARBA" id="ARBA00023235"/>
    </source>
</evidence>
<evidence type="ECO:0000259" key="8">
    <source>
        <dbReference type="PROSITE" id="PS50059"/>
    </source>
</evidence>
<dbReference type="Pfam" id="PF00254">
    <property type="entry name" value="FKBP_C"/>
    <property type="match status" value="2"/>
</dbReference>
<keyword evidence="10" id="KW-1185">Reference proteome</keyword>
<dbReference type="PROSITE" id="PS50059">
    <property type="entry name" value="FKBP_PPIASE"/>
    <property type="match status" value="2"/>
</dbReference>
<comment type="similarity">
    <text evidence="2 6">Belongs to the FKBP-type PPIase family.</text>
</comment>
<dbReference type="InterPro" id="IPR046357">
    <property type="entry name" value="PPIase_dom_sf"/>
</dbReference>
<evidence type="ECO:0000256" key="5">
    <source>
        <dbReference type="PROSITE-ProRule" id="PRU00277"/>
    </source>
</evidence>
<feature type="domain" description="PPIase FKBP-type" evidence="8">
    <location>
        <begin position="63"/>
        <end position="151"/>
    </location>
</feature>
<organism evidence="9 10">
    <name type="scientific">Oscillochloris trichoides DG-6</name>
    <dbReference type="NCBI Taxonomy" id="765420"/>
    <lineage>
        <taxon>Bacteria</taxon>
        <taxon>Bacillati</taxon>
        <taxon>Chloroflexota</taxon>
        <taxon>Chloroflexia</taxon>
        <taxon>Chloroflexales</taxon>
        <taxon>Chloroflexineae</taxon>
        <taxon>Oscillochloridaceae</taxon>
        <taxon>Oscillochloris</taxon>
    </lineage>
</organism>
<keyword evidence="4 5" id="KW-0413">Isomerase</keyword>
<evidence type="ECO:0000256" key="2">
    <source>
        <dbReference type="ARBA" id="ARBA00006577"/>
    </source>
</evidence>
<dbReference type="STRING" id="765420.OSCT_2877"/>